<dbReference type="AlphaFoldDB" id="A0A937RTN8"/>
<dbReference type="GO" id="GO:0004175">
    <property type="term" value="F:endopeptidase activity"/>
    <property type="evidence" value="ECO:0007669"/>
    <property type="project" value="UniProtKB-ARBA"/>
</dbReference>
<keyword evidence="4" id="KW-0482">Metalloprotease</keyword>
<feature type="transmembrane region" description="Helical" evidence="2">
    <location>
        <begin position="80"/>
        <end position="101"/>
    </location>
</feature>
<keyword evidence="2" id="KW-1133">Transmembrane helix</keyword>
<keyword evidence="2" id="KW-0472">Membrane</keyword>
<keyword evidence="5" id="KW-1185">Reference proteome</keyword>
<dbReference type="Proteomes" id="UP000604475">
    <property type="component" value="Unassembled WGS sequence"/>
</dbReference>
<feature type="region of interest" description="Disordered" evidence="1">
    <location>
        <begin position="1"/>
        <end position="70"/>
    </location>
</feature>
<organism evidence="4 5">
    <name type="scientific">Frankia nepalensis</name>
    <dbReference type="NCBI Taxonomy" id="1836974"/>
    <lineage>
        <taxon>Bacteria</taxon>
        <taxon>Bacillati</taxon>
        <taxon>Actinomycetota</taxon>
        <taxon>Actinomycetes</taxon>
        <taxon>Frankiales</taxon>
        <taxon>Frankiaceae</taxon>
        <taxon>Frankia</taxon>
    </lineage>
</organism>
<feature type="transmembrane region" description="Helical" evidence="2">
    <location>
        <begin position="166"/>
        <end position="186"/>
    </location>
</feature>
<dbReference type="EMBL" id="JAEACQ010000282">
    <property type="protein sequence ID" value="MBL7631721.1"/>
    <property type="molecule type" value="Genomic_DNA"/>
</dbReference>
<protein>
    <submittedName>
        <fullName evidence="4">CPBP family intramembrane metalloprotease</fullName>
    </submittedName>
</protein>
<evidence type="ECO:0000256" key="1">
    <source>
        <dbReference type="SAM" id="MobiDB-lite"/>
    </source>
</evidence>
<evidence type="ECO:0000256" key="2">
    <source>
        <dbReference type="SAM" id="Phobius"/>
    </source>
</evidence>
<feature type="transmembrane region" description="Helical" evidence="2">
    <location>
        <begin position="288"/>
        <end position="311"/>
    </location>
</feature>
<dbReference type="Pfam" id="PF02517">
    <property type="entry name" value="Rce1-like"/>
    <property type="match status" value="1"/>
</dbReference>
<reference evidence="4" key="1">
    <citation type="submission" date="2020-12" db="EMBL/GenBank/DDBJ databases">
        <title>Genomic characterization of non-nitrogen-fixing Frankia strains.</title>
        <authorList>
            <person name="Carlos-Shanley C."/>
            <person name="Guerra T."/>
            <person name="Hahn D."/>
        </authorList>
    </citation>
    <scope>NUCLEOTIDE SEQUENCE</scope>
    <source>
        <strain evidence="4">CN6</strain>
    </source>
</reference>
<dbReference type="GO" id="GO:0008237">
    <property type="term" value="F:metallopeptidase activity"/>
    <property type="evidence" value="ECO:0007669"/>
    <property type="project" value="UniProtKB-KW"/>
</dbReference>
<feature type="transmembrane region" description="Helical" evidence="2">
    <location>
        <begin position="113"/>
        <end position="134"/>
    </location>
</feature>
<proteinExistence type="predicted"/>
<feature type="domain" description="CAAX prenyl protease 2/Lysostaphin resistance protein A-like" evidence="3">
    <location>
        <begin position="212"/>
        <end position="298"/>
    </location>
</feature>
<feature type="compositionally biased region" description="Gly residues" evidence="1">
    <location>
        <begin position="19"/>
        <end position="31"/>
    </location>
</feature>
<name>A0A937RTN8_9ACTN</name>
<evidence type="ECO:0000313" key="5">
    <source>
        <dbReference type="Proteomes" id="UP000604475"/>
    </source>
</evidence>
<evidence type="ECO:0000259" key="3">
    <source>
        <dbReference type="Pfam" id="PF02517"/>
    </source>
</evidence>
<dbReference type="InterPro" id="IPR003675">
    <property type="entry name" value="Rce1/LyrA-like_dom"/>
</dbReference>
<keyword evidence="4" id="KW-0378">Hydrolase</keyword>
<feature type="transmembrane region" description="Helical" evidence="2">
    <location>
        <begin position="206"/>
        <end position="229"/>
    </location>
</feature>
<evidence type="ECO:0000313" key="4">
    <source>
        <dbReference type="EMBL" id="MBL7631721.1"/>
    </source>
</evidence>
<dbReference type="GO" id="GO:0080120">
    <property type="term" value="P:CAAX-box protein maturation"/>
    <property type="evidence" value="ECO:0007669"/>
    <property type="project" value="UniProtKB-ARBA"/>
</dbReference>
<feature type="transmembrane region" description="Helical" evidence="2">
    <location>
        <begin position="250"/>
        <end position="268"/>
    </location>
</feature>
<gene>
    <name evidence="4" type="ORF">I7412_32095</name>
</gene>
<accession>A0A937RTN8</accession>
<sequence>MAISTDSSSHRRAPRPVGRGAGPAGISGRGGAAVSPRGDAAVSGTGDIVGRATPGIAGPTGSTRPGPENPPQYSLRRIGAVWAAAAGPMALLSWVVAPWLAGRLDGPLPMSRALILCMTAGLFWQFVLVVGLLVREQRSLRWSRIRAALWLRAPSSRRTGRRGGRLWLILVPCILVFAAMELVPMIPHPATRDMKTFLDSSAGQDFLAGSWGWFAIVVVLVVFNTVLGEELLFRGLLLPRMNGVFGRRDWIANGVLFATYHLHMPWAIPGALVDMFAISYPAKRYRSALIGIAVHSTQSVLVVALTLAVVLR</sequence>
<comment type="caution">
    <text evidence="4">The sequence shown here is derived from an EMBL/GenBank/DDBJ whole genome shotgun (WGS) entry which is preliminary data.</text>
</comment>
<keyword evidence="4" id="KW-0645">Protease</keyword>
<keyword evidence="2" id="KW-0812">Transmembrane</keyword>